<gene>
    <name evidence="2" type="ORF">CFR72_05295</name>
</gene>
<name>A0A318QCI7_9PROT</name>
<evidence type="ECO:0000313" key="2">
    <source>
        <dbReference type="EMBL" id="PYD63697.1"/>
    </source>
</evidence>
<dbReference type="AlphaFoldDB" id="A0A318QCI7"/>
<sequence length="91" mass="9643">MGMGETTKSAIMSDESPEPPLFPIMDSGIPQWAHASLARQYADILDEPVPPELLALLADEDPSPAEAPATDGDDTPEIQPVRDDTPVSAMA</sequence>
<feature type="region of interest" description="Disordered" evidence="1">
    <location>
        <begin position="56"/>
        <end position="91"/>
    </location>
</feature>
<evidence type="ECO:0000256" key="1">
    <source>
        <dbReference type="SAM" id="MobiDB-lite"/>
    </source>
</evidence>
<feature type="region of interest" description="Disordered" evidence="1">
    <location>
        <begin position="1"/>
        <end position="25"/>
    </location>
</feature>
<organism evidence="2 3">
    <name type="scientific">Gluconacetobacter entanii</name>
    <dbReference type="NCBI Taxonomy" id="108528"/>
    <lineage>
        <taxon>Bacteria</taxon>
        <taxon>Pseudomonadati</taxon>
        <taxon>Pseudomonadota</taxon>
        <taxon>Alphaproteobacteria</taxon>
        <taxon>Acetobacterales</taxon>
        <taxon>Acetobacteraceae</taxon>
        <taxon>Gluconacetobacter</taxon>
    </lineage>
</organism>
<protein>
    <recommendedName>
        <fullName evidence="4">Anti-sigma factor NepR domain-containing protein</fullName>
    </recommendedName>
</protein>
<evidence type="ECO:0008006" key="4">
    <source>
        <dbReference type="Google" id="ProtNLM"/>
    </source>
</evidence>
<evidence type="ECO:0000313" key="3">
    <source>
        <dbReference type="Proteomes" id="UP000248301"/>
    </source>
</evidence>
<accession>A0A318QCI7</accession>
<feature type="compositionally biased region" description="Polar residues" evidence="1">
    <location>
        <begin position="1"/>
        <end position="10"/>
    </location>
</feature>
<reference evidence="2 3" key="1">
    <citation type="submission" date="2017-07" db="EMBL/GenBank/DDBJ databases">
        <title>A draft genome sequence of Gluconacetobacter entanii LTH 4560.</title>
        <authorList>
            <person name="Skraban J."/>
            <person name="Cleenwerck I."/>
            <person name="Vandamme P."/>
            <person name="Trcek J."/>
        </authorList>
    </citation>
    <scope>NUCLEOTIDE SEQUENCE [LARGE SCALE GENOMIC DNA]</scope>
    <source>
        <strain evidence="2 3">LTH 4560</strain>
    </source>
</reference>
<proteinExistence type="predicted"/>
<dbReference type="EMBL" id="NKUF01000008">
    <property type="protein sequence ID" value="PYD63697.1"/>
    <property type="molecule type" value="Genomic_DNA"/>
</dbReference>
<dbReference type="Proteomes" id="UP000248301">
    <property type="component" value="Unassembled WGS sequence"/>
</dbReference>
<comment type="caution">
    <text evidence="2">The sequence shown here is derived from an EMBL/GenBank/DDBJ whole genome shotgun (WGS) entry which is preliminary data.</text>
</comment>